<dbReference type="Gene3D" id="1.25.40.20">
    <property type="entry name" value="Ankyrin repeat-containing domain"/>
    <property type="match status" value="3"/>
</dbReference>
<proteinExistence type="predicted"/>
<dbReference type="Pfam" id="PF22939">
    <property type="entry name" value="WHD_GPIID"/>
    <property type="match status" value="1"/>
</dbReference>
<sequence length="1031" mass="113935">MSQTTSIKLFVSSRPNTELKTAFASYINVEILPEDVESDVQMFVRDNLEELLSGNEEEIDPGLLVMELATRAGGMFLWAVCQVQYLSRIRTTITPDLIATLPPALESIFENVLMTLEDKDRKMTLRILQLVMFAMRPLDLSEIDEAIAISPSSKSLAGLLRLRQKDVILELCGCMLSQSPRTKKIQLAHSSVYEFLTRKTTESSAVHDYFHFDDMTSHRELFVTCVRYLSMKDFDSDTFRETFRLAQDGGHADSDLQAFAKAPFLDYAVSHLISHMKKIELANDSDNRGCMGLAEKVFFEDSSTFMSWLLVFGLGPDQYGLKAQTLDGRNVLHLALENQQWEIVDAILRLGLGDLLSDFDKQGRSPLHVAVELGNTFMVQRLIEGGADPNLASPLNQGRTPIFMAVENKWDELTEYLSGKANLDICLDDGRSLHHVAAQSGSPEWITALEGSHGDSTTTPSPANRVGSVRRDDNGWTPLHYAADLGHTDIIPRLMASGYAANEVDKNGWTPSSTTEALRHRALSPLYVAVADAYTEGVELLVKHRAKLPAWGLTEEEKAKCLKVALEISNTSIVMPLLELFGEENIWDAIPQLIATGNDEIIGKVKARISEETAYKVLIGKGLHTKQIEMVSFVLTTWPKPFADLAVLAVELCAASMPNQDTATSELLETMVEKYVADFIRDTDQAAQDGKQSSLLTQALEGRHLRAATVLIDRGADLHVRNREGETPLLSLPRVIPAYASEAHNTRYLNLADRMVIQGCDVSMTDLKGQNLCHKAATQGNAKLMEWALKKGVAPTSRTIHARTPLALAVETGSADCVRTILDFLRTDDSAGATTLSTGLGRVVDLMDYGKMRTSPLLRASVDRPERKLSILALLVEADERAFSALDPSLQCDVEGLRASLYTEALCWTIDCRFPQGFELLLPRISTFTALCRRSIDGETVLHGAVRASDDDFLKTLLQKVEALGEQEKIAEVVNLHDTQKRTPLLLAVEARSLEKVAALLRAGARSDQAMIDSTTDPAIATILKRYCVEL</sequence>
<name>A0A3M9Y8A9_9PEZI</name>
<dbReference type="EMBL" id="RBVV01000080">
    <property type="protein sequence ID" value="RNJ55330.1"/>
    <property type="molecule type" value="Genomic_DNA"/>
</dbReference>
<evidence type="ECO:0000256" key="3">
    <source>
        <dbReference type="PROSITE-ProRule" id="PRU00023"/>
    </source>
</evidence>
<accession>A0A3M9Y8A9</accession>
<dbReference type="PRINTS" id="PR01415">
    <property type="entry name" value="ANKYRIN"/>
</dbReference>
<evidence type="ECO:0000256" key="4">
    <source>
        <dbReference type="SAM" id="MobiDB-lite"/>
    </source>
</evidence>
<keyword evidence="2 3" id="KW-0040">ANK repeat</keyword>
<gene>
    <name evidence="6" type="ORF">D7B24_008760</name>
</gene>
<reference evidence="6 7" key="1">
    <citation type="submission" date="2018-10" db="EMBL/GenBank/DDBJ databases">
        <title>Genome sequence of Verticillium nonalfalfae VnAa140.</title>
        <authorList>
            <person name="Stajich J.E."/>
            <person name="Kasson M.T."/>
        </authorList>
    </citation>
    <scope>NUCLEOTIDE SEQUENCE [LARGE SCALE GENOMIC DNA]</scope>
    <source>
        <strain evidence="6 7">VnAa140</strain>
    </source>
</reference>
<organism evidence="6 7">
    <name type="scientific">Verticillium nonalfalfae</name>
    <dbReference type="NCBI Taxonomy" id="1051616"/>
    <lineage>
        <taxon>Eukaryota</taxon>
        <taxon>Fungi</taxon>
        <taxon>Dikarya</taxon>
        <taxon>Ascomycota</taxon>
        <taxon>Pezizomycotina</taxon>
        <taxon>Sordariomycetes</taxon>
        <taxon>Hypocreomycetidae</taxon>
        <taxon>Glomerellales</taxon>
        <taxon>Plectosphaerellaceae</taxon>
        <taxon>Verticillium</taxon>
    </lineage>
</organism>
<feature type="region of interest" description="Disordered" evidence="4">
    <location>
        <begin position="451"/>
        <end position="470"/>
    </location>
</feature>
<feature type="repeat" description="ANK" evidence="3">
    <location>
        <begin position="474"/>
        <end position="506"/>
    </location>
</feature>
<dbReference type="SMART" id="SM00248">
    <property type="entry name" value="ANK"/>
    <property type="match status" value="10"/>
</dbReference>
<evidence type="ECO:0000313" key="6">
    <source>
        <dbReference type="EMBL" id="RNJ55330.1"/>
    </source>
</evidence>
<evidence type="ECO:0000256" key="1">
    <source>
        <dbReference type="ARBA" id="ARBA00022737"/>
    </source>
</evidence>
<dbReference type="InterPro" id="IPR036770">
    <property type="entry name" value="Ankyrin_rpt-contain_sf"/>
</dbReference>
<keyword evidence="1" id="KW-0677">Repeat</keyword>
<feature type="repeat" description="ANK" evidence="3">
    <location>
        <begin position="362"/>
        <end position="394"/>
    </location>
</feature>
<dbReference type="InterPro" id="IPR002110">
    <property type="entry name" value="Ankyrin_rpt"/>
</dbReference>
<evidence type="ECO:0000313" key="7">
    <source>
        <dbReference type="Proteomes" id="UP000267145"/>
    </source>
</evidence>
<dbReference type="PROSITE" id="PS50297">
    <property type="entry name" value="ANK_REP_REGION"/>
    <property type="match status" value="2"/>
</dbReference>
<dbReference type="STRING" id="1051616.A0A3M9Y8A9"/>
<dbReference type="PANTHER" id="PTHR24198">
    <property type="entry name" value="ANKYRIN REPEAT AND PROTEIN KINASE DOMAIN-CONTAINING PROTEIN"/>
    <property type="match status" value="1"/>
</dbReference>
<dbReference type="RefSeq" id="XP_028493488.1">
    <property type="nucleotide sequence ID" value="XM_028642845.1"/>
</dbReference>
<feature type="domain" description="GPI inositol-deacylase winged helix" evidence="5">
    <location>
        <begin position="114"/>
        <end position="203"/>
    </location>
</feature>
<comment type="caution">
    <text evidence="6">The sequence shown here is derived from an EMBL/GenBank/DDBJ whole genome shotgun (WGS) entry which is preliminary data.</text>
</comment>
<dbReference type="AlphaFoldDB" id="A0A3M9Y8A9"/>
<dbReference type="PANTHER" id="PTHR24198:SF165">
    <property type="entry name" value="ANKYRIN REPEAT-CONTAINING PROTEIN-RELATED"/>
    <property type="match status" value="1"/>
</dbReference>
<keyword evidence="7" id="KW-1185">Reference proteome</keyword>
<dbReference type="InterPro" id="IPR054471">
    <property type="entry name" value="GPIID_WHD"/>
</dbReference>
<dbReference type="Proteomes" id="UP000267145">
    <property type="component" value="Unassembled WGS sequence"/>
</dbReference>
<dbReference type="PROSITE" id="PS50088">
    <property type="entry name" value="ANK_REPEAT"/>
    <property type="match status" value="2"/>
</dbReference>
<dbReference type="GeneID" id="39612449"/>
<evidence type="ECO:0000259" key="5">
    <source>
        <dbReference type="Pfam" id="PF22939"/>
    </source>
</evidence>
<dbReference type="Pfam" id="PF12796">
    <property type="entry name" value="Ank_2"/>
    <property type="match status" value="3"/>
</dbReference>
<protein>
    <recommendedName>
        <fullName evidence="5">GPI inositol-deacylase winged helix domain-containing protein</fullName>
    </recommendedName>
</protein>
<evidence type="ECO:0000256" key="2">
    <source>
        <dbReference type="ARBA" id="ARBA00023043"/>
    </source>
</evidence>
<dbReference type="SUPFAM" id="SSF48403">
    <property type="entry name" value="Ankyrin repeat"/>
    <property type="match status" value="2"/>
</dbReference>